<dbReference type="EMBL" id="AGNK02002703">
    <property type="status" value="NOT_ANNOTATED_CDS"/>
    <property type="molecule type" value="Genomic_DNA"/>
</dbReference>
<evidence type="ECO:0000313" key="2">
    <source>
        <dbReference type="EnsemblPlants" id="KQL12216"/>
    </source>
</evidence>
<keyword evidence="1" id="KW-0472">Membrane</keyword>
<evidence type="ECO:0000313" key="3">
    <source>
        <dbReference type="Proteomes" id="UP000004995"/>
    </source>
</evidence>
<dbReference type="EnsemblPlants" id="KQL12216">
    <property type="protein sequence ID" value="KQL12216"/>
    <property type="gene ID" value="SETIT_007765mg"/>
</dbReference>
<proteinExistence type="predicted"/>
<name>K3Y0Q4_SETIT</name>
<dbReference type="Proteomes" id="UP000004995">
    <property type="component" value="Unassembled WGS sequence"/>
</dbReference>
<reference evidence="2" key="2">
    <citation type="submission" date="2018-08" db="UniProtKB">
        <authorList>
            <consortium name="EnsemblPlants"/>
        </authorList>
    </citation>
    <scope>IDENTIFICATION</scope>
    <source>
        <strain evidence="2">Yugu1</strain>
    </source>
</reference>
<keyword evidence="3" id="KW-1185">Reference proteome</keyword>
<keyword evidence="1" id="KW-0812">Transmembrane</keyword>
<keyword evidence="1" id="KW-1133">Transmembrane helix</keyword>
<dbReference type="InParanoid" id="K3Y0Q4"/>
<evidence type="ECO:0000256" key="1">
    <source>
        <dbReference type="SAM" id="Phobius"/>
    </source>
</evidence>
<feature type="transmembrane region" description="Helical" evidence="1">
    <location>
        <begin position="16"/>
        <end position="37"/>
    </location>
</feature>
<protein>
    <submittedName>
        <fullName evidence="2">Uncharacterized protein</fullName>
    </submittedName>
</protein>
<organism evidence="2 3">
    <name type="scientific">Setaria italica</name>
    <name type="common">Foxtail millet</name>
    <name type="synonym">Panicum italicum</name>
    <dbReference type="NCBI Taxonomy" id="4555"/>
    <lineage>
        <taxon>Eukaryota</taxon>
        <taxon>Viridiplantae</taxon>
        <taxon>Streptophyta</taxon>
        <taxon>Embryophyta</taxon>
        <taxon>Tracheophyta</taxon>
        <taxon>Spermatophyta</taxon>
        <taxon>Magnoliopsida</taxon>
        <taxon>Liliopsida</taxon>
        <taxon>Poales</taxon>
        <taxon>Poaceae</taxon>
        <taxon>PACMAD clade</taxon>
        <taxon>Panicoideae</taxon>
        <taxon>Panicodae</taxon>
        <taxon>Paniceae</taxon>
        <taxon>Cenchrinae</taxon>
        <taxon>Setaria</taxon>
    </lineage>
</organism>
<accession>K3Y0Q4</accession>
<dbReference type="AlphaFoldDB" id="K3Y0Q4"/>
<dbReference type="HOGENOM" id="CLU_2890077_0_0_1"/>
<sequence length="63" mass="7367">MSSLHEHDMVTCLSDLEVFCLHNIIFFKGCFLLLLPFQSEIMCGLIRCSLQYYILDIGIYYVI</sequence>
<reference evidence="3" key="1">
    <citation type="journal article" date="2012" name="Nat. Biotechnol.">
        <title>Reference genome sequence of the model plant Setaria.</title>
        <authorList>
            <person name="Bennetzen J.L."/>
            <person name="Schmutz J."/>
            <person name="Wang H."/>
            <person name="Percifield R."/>
            <person name="Hawkins J."/>
            <person name="Pontaroli A.C."/>
            <person name="Estep M."/>
            <person name="Feng L."/>
            <person name="Vaughn J.N."/>
            <person name="Grimwood J."/>
            <person name="Jenkins J."/>
            <person name="Barry K."/>
            <person name="Lindquist E."/>
            <person name="Hellsten U."/>
            <person name="Deshpande S."/>
            <person name="Wang X."/>
            <person name="Wu X."/>
            <person name="Mitros T."/>
            <person name="Triplett J."/>
            <person name="Yang X."/>
            <person name="Ye C.Y."/>
            <person name="Mauro-Herrera M."/>
            <person name="Wang L."/>
            <person name="Li P."/>
            <person name="Sharma M."/>
            <person name="Sharma R."/>
            <person name="Ronald P.C."/>
            <person name="Panaud O."/>
            <person name="Kellogg E.A."/>
            <person name="Brutnell T.P."/>
            <person name="Doust A.N."/>
            <person name="Tuskan G.A."/>
            <person name="Rokhsar D."/>
            <person name="Devos K.M."/>
        </authorList>
    </citation>
    <scope>NUCLEOTIDE SEQUENCE [LARGE SCALE GENOMIC DNA]</scope>
    <source>
        <strain evidence="3">cv. Yugu1</strain>
    </source>
</reference>
<dbReference type="Gramene" id="KQL12216">
    <property type="protein sequence ID" value="KQL12216"/>
    <property type="gene ID" value="SETIT_007765mg"/>
</dbReference>